<dbReference type="GO" id="GO:0046872">
    <property type="term" value="F:metal ion binding"/>
    <property type="evidence" value="ECO:0007669"/>
    <property type="project" value="InterPro"/>
</dbReference>
<sequence>MNKCQIDIKGMHCRSCELLLCDEIIKVPGVEEVSVYQNSGTAKIKYDGELKFHAVKKAIEDAGYELGKEERPIISRNLGDYRELGIAFFIVIALYSIAKNFGVFDLSKNISGAYSSLGVVFLVGLTAGISTCMALVGGLILGAAARFSENHPTATGIEKFKPHLIFNLGRIVSYFILGGVIGYAGSFFSLSSSTLGLMTIIVGLVMLLLGGQLIDIFPILKRFSFTLPTFLTDFLGIQDRSDQEYSHKNSFVMGAMTFFLPCGFTQAMQLFAIKSGSPVVGAMTMGIFALGTAPGLLGVGGLTSIVKKESSRLFFKTAGVIVVLLAFFNLSNGLNLLGISPKVLGAFTTKTALAKSGTDDPNVKLVKGIQEVRMRQTSRGYSPNSFTIQKGIPVRWIIISEDQYSCASSIVSQKLGVRKSLQLGENIIEFTPDKTGSIPFSCSMGMYTGSFTVVDGSDANSTNVLGATNQRAAQTNAPSTAGACGSGGCGCGGGAKTPQPVVSGIVEKKGQAQLIKASYTRDKDIVPNQFTVKVNQPVRFEIAVNEDGQGCMGSITLPGLTNQVYGLTKGQPIIFEFTPTTIGAYNITCAMGVPRGIIQVI</sequence>
<dbReference type="PANTHER" id="PTHR42208:SF1">
    <property type="entry name" value="HEAVY METAL TRANSPORTER"/>
    <property type="match status" value="1"/>
</dbReference>
<dbReference type="InterPro" id="IPR036163">
    <property type="entry name" value="HMA_dom_sf"/>
</dbReference>
<keyword evidence="1" id="KW-0472">Membrane</keyword>
<dbReference type="Gene3D" id="3.30.70.100">
    <property type="match status" value="1"/>
</dbReference>
<keyword evidence="1" id="KW-1133">Transmembrane helix</keyword>
<feature type="transmembrane region" description="Helical" evidence="1">
    <location>
        <begin position="279"/>
        <end position="306"/>
    </location>
</feature>
<dbReference type="InterPro" id="IPR028096">
    <property type="entry name" value="EfeO_Cupredoxin"/>
</dbReference>
<dbReference type="EMBL" id="MFAG01000018">
    <property type="protein sequence ID" value="OGD71928.1"/>
    <property type="molecule type" value="Genomic_DNA"/>
</dbReference>
<feature type="transmembrane region" description="Helical" evidence="1">
    <location>
        <begin position="194"/>
        <end position="214"/>
    </location>
</feature>
<dbReference type="Proteomes" id="UP000177979">
    <property type="component" value="Unassembled WGS sequence"/>
</dbReference>
<feature type="transmembrane region" description="Helical" evidence="1">
    <location>
        <begin position="81"/>
        <end position="98"/>
    </location>
</feature>
<dbReference type="Gene3D" id="2.60.40.420">
    <property type="entry name" value="Cupredoxins - blue copper proteins"/>
    <property type="match status" value="2"/>
</dbReference>
<proteinExistence type="predicted"/>
<organism evidence="3 4">
    <name type="scientific">Candidatus Collierbacteria bacterium RIFCSPHIGHO2_01_FULL_50_25</name>
    <dbReference type="NCBI Taxonomy" id="1817722"/>
    <lineage>
        <taxon>Bacteria</taxon>
        <taxon>Candidatus Collieribacteriota</taxon>
    </lineage>
</organism>
<dbReference type="Pfam" id="PF00403">
    <property type="entry name" value="HMA"/>
    <property type="match status" value="1"/>
</dbReference>
<feature type="transmembrane region" description="Helical" evidence="1">
    <location>
        <begin position="313"/>
        <end position="330"/>
    </location>
</feature>
<dbReference type="AlphaFoldDB" id="A0A1F5EWW6"/>
<feature type="transmembrane region" description="Helical" evidence="1">
    <location>
        <begin position="118"/>
        <end position="143"/>
    </location>
</feature>
<evidence type="ECO:0000313" key="3">
    <source>
        <dbReference type="EMBL" id="OGD71928.1"/>
    </source>
</evidence>
<evidence type="ECO:0000259" key="2">
    <source>
        <dbReference type="PROSITE" id="PS50846"/>
    </source>
</evidence>
<dbReference type="Pfam" id="PF13386">
    <property type="entry name" value="DsbD_2"/>
    <property type="match status" value="1"/>
</dbReference>
<dbReference type="SUPFAM" id="SSF55008">
    <property type="entry name" value="HMA, heavy metal-associated domain"/>
    <property type="match status" value="1"/>
</dbReference>
<dbReference type="PANTHER" id="PTHR42208">
    <property type="entry name" value="HEAVY METAL TRANSPORTER-RELATED"/>
    <property type="match status" value="1"/>
</dbReference>
<feature type="domain" description="HMA" evidence="2">
    <location>
        <begin position="2"/>
        <end position="67"/>
    </location>
</feature>
<dbReference type="InterPro" id="IPR008972">
    <property type="entry name" value="Cupredoxin"/>
</dbReference>
<dbReference type="PROSITE" id="PS50846">
    <property type="entry name" value="HMA_2"/>
    <property type="match status" value="1"/>
</dbReference>
<dbReference type="STRING" id="1817722.A2703_00910"/>
<accession>A0A1F5EWW6</accession>
<reference evidence="3 4" key="1">
    <citation type="journal article" date="2016" name="Nat. Commun.">
        <title>Thousands of microbial genomes shed light on interconnected biogeochemical processes in an aquifer system.</title>
        <authorList>
            <person name="Anantharaman K."/>
            <person name="Brown C.T."/>
            <person name="Hug L.A."/>
            <person name="Sharon I."/>
            <person name="Castelle C.J."/>
            <person name="Probst A.J."/>
            <person name="Thomas B.C."/>
            <person name="Singh A."/>
            <person name="Wilkins M.J."/>
            <person name="Karaoz U."/>
            <person name="Brodie E.L."/>
            <person name="Williams K.H."/>
            <person name="Hubbard S.S."/>
            <person name="Banfield J.F."/>
        </authorList>
    </citation>
    <scope>NUCLEOTIDE SEQUENCE [LARGE SCALE GENOMIC DNA]</scope>
</reference>
<dbReference type="SUPFAM" id="SSF49503">
    <property type="entry name" value="Cupredoxins"/>
    <property type="match status" value="2"/>
</dbReference>
<dbReference type="CDD" id="cd00371">
    <property type="entry name" value="HMA"/>
    <property type="match status" value="1"/>
</dbReference>
<dbReference type="Pfam" id="PF13473">
    <property type="entry name" value="Cupredoxin_1"/>
    <property type="match status" value="1"/>
</dbReference>
<name>A0A1F5EWW6_9BACT</name>
<comment type="caution">
    <text evidence="3">The sequence shown here is derived from an EMBL/GenBank/DDBJ whole genome shotgun (WGS) entry which is preliminary data.</text>
</comment>
<gene>
    <name evidence="3" type="ORF">A2703_00910</name>
</gene>
<evidence type="ECO:0000256" key="1">
    <source>
        <dbReference type="SAM" id="Phobius"/>
    </source>
</evidence>
<feature type="transmembrane region" description="Helical" evidence="1">
    <location>
        <begin position="250"/>
        <end position="273"/>
    </location>
</feature>
<dbReference type="InterPro" id="IPR039447">
    <property type="entry name" value="UreH-like_TM_dom"/>
</dbReference>
<dbReference type="InterPro" id="IPR006121">
    <property type="entry name" value="HMA_dom"/>
</dbReference>
<feature type="transmembrane region" description="Helical" evidence="1">
    <location>
        <begin position="164"/>
        <end position="188"/>
    </location>
</feature>
<protein>
    <recommendedName>
        <fullName evidence="2">HMA domain-containing protein</fullName>
    </recommendedName>
</protein>
<keyword evidence="1" id="KW-0812">Transmembrane</keyword>
<evidence type="ECO:0000313" key="4">
    <source>
        <dbReference type="Proteomes" id="UP000177979"/>
    </source>
</evidence>